<dbReference type="InterPro" id="IPR003594">
    <property type="entry name" value="HATPase_dom"/>
</dbReference>
<dbReference type="NCBIfam" id="TIGR00229">
    <property type="entry name" value="sensory_box"/>
    <property type="match status" value="1"/>
</dbReference>
<evidence type="ECO:0000259" key="7">
    <source>
        <dbReference type="PROSITE" id="PS50112"/>
    </source>
</evidence>
<evidence type="ECO:0000256" key="4">
    <source>
        <dbReference type="SAM" id="Coils"/>
    </source>
</evidence>
<keyword evidence="3" id="KW-0902">Two-component regulatory system</keyword>
<proteinExistence type="predicted"/>
<evidence type="ECO:0000256" key="3">
    <source>
        <dbReference type="ARBA" id="ARBA00023012"/>
    </source>
</evidence>
<feature type="coiled-coil region" evidence="4">
    <location>
        <begin position="432"/>
        <end position="459"/>
    </location>
</feature>
<dbReference type="GO" id="GO:0016020">
    <property type="term" value="C:membrane"/>
    <property type="evidence" value="ECO:0007669"/>
    <property type="project" value="InterPro"/>
</dbReference>
<reference evidence="9 10" key="1">
    <citation type="submission" date="2019-08" db="EMBL/GenBank/DDBJ databases">
        <authorList>
            <person name="Peeters C."/>
        </authorList>
    </citation>
    <scope>NUCLEOTIDE SEQUENCE [LARGE SCALE GENOMIC DNA]</scope>
    <source>
        <strain evidence="9 10">LMG 31107</strain>
    </source>
</reference>
<dbReference type="InterPro" id="IPR005467">
    <property type="entry name" value="His_kinase_dom"/>
</dbReference>
<dbReference type="PROSITE" id="PS50109">
    <property type="entry name" value="HIS_KIN"/>
    <property type="match status" value="1"/>
</dbReference>
<dbReference type="SMART" id="SM00091">
    <property type="entry name" value="PAS"/>
    <property type="match status" value="1"/>
</dbReference>
<dbReference type="InterPro" id="IPR000700">
    <property type="entry name" value="PAS-assoc_C"/>
</dbReference>
<gene>
    <name evidence="9" type="primary">nreB_2</name>
    <name evidence="9" type="ORF">PCE31107_02077</name>
</gene>
<dbReference type="GO" id="GO:0000155">
    <property type="term" value="F:phosphorelay sensor kinase activity"/>
    <property type="evidence" value="ECO:0007669"/>
    <property type="project" value="InterPro"/>
</dbReference>
<accession>A0A5E4UJ67</accession>
<dbReference type="CDD" id="cd16917">
    <property type="entry name" value="HATPase_UhpB-NarQ-NarX-like"/>
    <property type="match status" value="1"/>
</dbReference>
<dbReference type="InterPro" id="IPR000014">
    <property type="entry name" value="PAS"/>
</dbReference>
<dbReference type="PANTHER" id="PTHR24421:SF58">
    <property type="entry name" value="SIGNAL TRANSDUCTION HISTIDINE-PROTEIN KINASE_PHOSPHATASE UHPB"/>
    <property type="match status" value="1"/>
</dbReference>
<dbReference type="InterPro" id="IPR050482">
    <property type="entry name" value="Sensor_HK_TwoCompSys"/>
</dbReference>
<dbReference type="Gene3D" id="3.30.450.20">
    <property type="entry name" value="PAS domain"/>
    <property type="match status" value="1"/>
</dbReference>
<name>A0A5E4UJ67_9BURK</name>
<dbReference type="SUPFAM" id="SSF55785">
    <property type="entry name" value="PYP-like sensor domain (PAS domain)"/>
    <property type="match status" value="1"/>
</dbReference>
<dbReference type="AlphaFoldDB" id="A0A5E4UJ67"/>
<dbReference type="SMART" id="SM00387">
    <property type="entry name" value="HATPase_c"/>
    <property type="match status" value="1"/>
</dbReference>
<dbReference type="PROSITE" id="PS50112">
    <property type="entry name" value="PAS"/>
    <property type="match status" value="1"/>
</dbReference>
<feature type="domain" description="PAC" evidence="8">
    <location>
        <begin position="387"/>
        <end position="437"/>
    </location>
</feature>
<dbReference type="InterPro" id="IPR035965">
    <property type="entry name" value="PAS-like_dom_sf"/>
</dbReference>
<evidence type="ECO:0000256" key="5">
    <source>
        <dbReference type="SAM" id="Phobius"/>
    </source>
</evidence>
<dbReference type="EC" id="2.7.13.3" evidence="9"/>
<dbReference type="Pfam" id="PF02518">
    <property type="entry name" value="HATPase_c"/>
    <property type="match status" value="1"/>
</dbReference>
<dbReference type="Pfam" id="PF07730">
    <property type="entry name" value="HisKA_3"/>
    <property type="match status" value="1"/>
</dbReference>
<keyword evidence="1 9" id="KW-0808">Transferase</keyword>
<dbReference type="SUPFAM" id="SSF55874">
    <property type="entry name" value="ATPase domain of HSP90 chaperone/DNA topoisomerase II/histidine kinase"/>
    <property type="match status" value="1"/>
</dbReference>
<evidence type="ECO:0000313" key="10">
    <source>
        <dbReference type="Proteomes" id="UP000396788"/>
    </source>
</evidence>
<evidence type="ECO:0000256" key="1">
    <source>
        <dbReference type="ARBA" id="ARBA00022679"/>
    </source>
</evidence>
<keyword evidence="5" id="KW-0472">Membrane</keyword>
<dbReference type="Gene3D" id="1.20.5.1930">
    <property type="match status" value="1"/>
</dbReference>
<evidence type="ECO:0000259" key="8">
    <source>
        <dbReference type="PROSITE" id="PS50113"/>
    </source>
</evidence>
<evidence type="ECO:0000256" key="2">
    <source>
        <dbReference type="ARBA" id="ARBA00022777"/>
    </source>
</evidence>
<keyword evidence="4" id="KW-0175">Coiled coil</keyword>
<dbReference type="EMBL" id="CABPRY010000003">
    <property type="protein sequence ID" value="VVD99703.1"/>
    <property type="molecule type" value="Genomic_DNA"/>
</dbReference>
<feature type="transmembrane region" description="Helical" evidence="5">
    <location>
        <begin position="20"/>
        <end position="38"/>
    </location>
</feature>
<dbReference type="PANTHER" id="PTHR24421">
    <property type="entry name" value="NITRATE/NITRITE SENSOR PROTEIN NARX-RELATED"/>
    <property type="match status" value="1"/>
</dbReference>
<organism evidence="9 10">
    <name type="scientific">Pandoraea cepalis</name>
    <dbReference type="NCBI Taxonomy" id="2508294"/>
    <lineage>
        <taxon>Bacteria</taxon>
        <taxon>Pseudomonadati</taxon>
        <taxon>Pseudomonadota</taxon>
        <taxon>Betaproteobacteria</taxon>
        <taxon>Burkholderiales</taxon>
        <taxon>Burkholderiaceae</taxon>
        <taxon>Pandoraea</taxon>
    </lineage>
</organism>
<feature type="domain" description="PAS" evidence="7">
    <location>
        <begin position="309"/>
        <end position="354"/>
    </location>
</feature>
<protein>
    <submittedName>
        <fullName evidence="9">Oxygen sensor histidine kinase NreB</fullName>
        <ecNumber evidence="9">2.7.13.3</ecNumber>
    </submittedName>
</protein>
<keyword evidence="5" id="KW-1133">Transmembrane helix</keyword>
<sequence length="661" mass="72404">MTKLTFRGAIQSLSQQTDGITLALLCSICLALAAWNWVAVRTTMQANVDARFDLRTTAATDKLAIALSAYRDTLHSALDRLAMAPRPDENAWGAYAQNMRVSERLPGLVSFARCQRTGDTIERVVAYTIGDDTVFGPSGSMALPSGTKTTGNLFTRTSAATGRAYWIFLSDTSRPSVCAYAVADIDALVHVAIGPLLHDIALTVSTRDGANQPTPIFDSLYPRAPGEPRPPIDYQTQASLPYGEKPALFLTFTASNEFASLRGAGVANWALGLGLFMTAVTTFAWALALLARRHAQRLSERNAGDKRHSESRLFSVIQSVREAIITIDDQQRIQIFNPTAESVFRCSAMEAIGEPLARFIPARFREAHYQHIERFGMTGVSERLMGRGRPLWGLRSDGEEFPMEASISQSADAAGKFYTVVLRDVTEQRQIANALQTSRTELEKLNARLEAVREEEKLRVARELHDDLGQRLTALKMDTALLKRALGDQAPVSGDVKRIEQSIDGMVAAVRQMAADLRPPMLDDLGLGPAIEWYTRDFARRYGVAVDFTEAHSLPPIPAPVATALFRIVQESLNNVAKHARATSVTIELSCDRECRLRISDNGRGLPPTRPKSDSLGFISMRERARLLGGTLEVRSPSEGGTVVTTVIPLETSPPAHSRDA</sequence>
<evidence type="ECO:0000259" key="6">
    <source>
        <dbReference type="PROSITE" id="PS50109"/>
    </source>
</evidence>
<keyword evidence="5" id="KW-0812">Transmembrane</keyword>
<dbReference type="Gene3D" id="3.30.565.10">
    <property type="entry name" value="Histidine kinase-like ATPase, C-terminal domain"/>
    <property type="match status" value="1"/>
</dbReference>
<dbReference type="InterPro" id="IPR036890">
    <property type="entry name" value="HATPase_C_sf"/>
</dbReference>
<dbReference type="CDD" id="cd00130">
    <property type="entry name" value="PAS"/>
    <property type="match status" value="1"/>
</dbReference>
<evidence type="ECO:0000313" key="9">
    <source>
        <dbReference type="EMBL" id="VVD99703.1"/>
    </source>
</evidence>
<dbReference type="Pfam" id="PF08448">
    <property type="entry name" value="PAS_4"/>
    <property type="match status" value="1"/>
</dbReference>
<dbReference type="GO" id="GO:0046983">
    <property type="term" value="F:protein dimerization activity"/>
    <property type="evidence" value="ECO:0007669"/>
    <property type="project" value="InterPro"/>
</dbReference>
<feature type="transmembrane region" description="Helical" evidence="5">
    <location>
        <begin position="269"/>
        <end position="291"/>
    </location>
</feature>
<dbReference type="PROSITE" id="PS50113">
    <property type="entry name" value="PAC"/>
    <property type="match status" value="1"/>
</dbReference>
<dbReference type="InterPro" id="IPR013656">
    <property type="entry name" value="PAS_4"/>
</dbReference>
<dbReference type="Proteomes" id="UP000396788">
    <property type="component" value="Unassembled WGS sequence"/>
</dbReference>
<dbReference type="InterPro" id="IPR011712">
    <property type="entry name" value="Sig_transdc_His_kin_sub3_dim/P"/>
</dbReference>
<keyword evidence="2 9" id="KW-0418">Kinase</keyword>
<feature type="domain" description="Histidine kinase" evidence="6">
    <location>
        <begin position="565"/>
        <end position="652"/>
    </location>
</feature>